<evidence type="ECO:0000313" key="1">
    <source>
        <dbReference type="EMBL" id="KAI3767593.1"/>
    </source>
</evidence>
<reference evidence="1 2" key="2">
    <citation type="journal article" date="2022" name="Mol. Ecol. Resour.">
        <title>The genomes of chicory, endive, great burdock and yacon provide insights into Asteraceae paleo-polyploidization history and plant inulin production.</title>
        <authorList>
            <person name="Fan W."/>
            <person name="Wang S."/>
            <person name="Wang H."/>
            <person name="Wang A."/>
            <person name="Jiang F."/>
            <person name="Liu H."/>
            <person name="Zhao H."/>
            <person name="Xu D."/>
            <person name="Zhang Y."/>
        </authorList>
    </citation>
    <scope>NUCLEOTIDE SEQUENCE [LARGE SCALE GENOMIC DNA]</scope>
    <source>
        <strain evidence="2">cv. Punajuju</strain>
        <tissue evidence="1">Leaves</tissue>
    </source>
</reference>
<protein>
    <submittedName>
        <fullName evidence="1">Uncharacterized protein</fullName>
    </submittedName>
</protein>
<sequence>MMVDEREIINGHGCDLNCSLEPPTEATDNDKGGLLLDGSSGGVSCGEVTSAERLIIYARRKRRKMSKSDEKTTDFYDKIKRADGSASDQDVPRLSFGQGECSLRHCKKVVLDPESGCKSAAIKEPADNSKRVDNQTHKQLQLVIPNNQSDLCGRAFSDILTSEKFSKLCGLLVNNCGVTNINQILDFDTVNTRMKNGVYQTSPLLYHRDIQQVWAKLQQVGNEIVTLAKSLSDKSRAHYEQQFVRKPKATTSNCQGCGESAHPQNCLVCDSCEEIYHVSCTDLMGPEMPPKTWYCPRCVSDGIGSPHDNCMVCEKLKSTPSIPPVNGLLTPDGSGSGSGSGSDSDVPEQTSQGSKTCFICKSEVKTGDNFRTCGHSLCAHKFYHYNCLTSKQLGVCGPCWYCPSCLCRRCLVDKDDDQIVLCDGCDQAYHMYCTTPQLSSIPEGRWFCGKCDRELNRIRTMKKLYENMQKKVKVEEGSETAGNNSGGLEMLVTAAKTLSHQETMEMEKY</sequence>
<dbReference type="EMBL" id="CM042011">
    <property type="protein sequence ID" value="KAI3767593.1"/>
    <property type="molecule type" value="Genomic_DNA"/>
</dbReference>
<accession>A0ACB9F9M3</accession>
<dbReference type="Proteomes" id="UP001055811">
    <property type="component" value="Linkage Group LG03"/>
</dbReference>
<comment type="caution">
    <text evidence="1">The sequence shown here is derived from an EMBL/GenBank/DDBJ whole genome shotgun (WGS) entry which is preliminary data.</text>
</comment>
<reference evidence="2" key="1">
    <citation type="journal article" date="2022" name="Mol. Ecol. Resour.">
        <title>The genomes of chicory, endive, great burdock and yacon provide insights into Asteraceae palaeo-polyploidization history and plant inulin production.</title>
        <authorList>
            <person name="Fan W."/>
            <person name="Wang S."/>
            <person name="Wang H."/>
            <person name="Wang A."/>
            <person name="Jiang F."/>
            <person name="Liu H."/>
            <person name="Zhao H."/>
            <person name="Xu D."/>
            <person name="Zhang Y."/>
        </authorList>
    </citation>
    <scope>NUCLEOTIDE SEQUENCE [LARGE SCALE GENOMIC DNA]</scope>
    <source>
        <strain evidence="2">cv. Punajuju</strain>
    </source>
</reference>
<evidence type="ECO:0000313" key="2">
    <source>
        <dbReference type="Proteomes" id="UP001055811"/>
    </source>
</evidence>
<gene>
    <name evidence="1" type="ORF">L2E82_17838</name>
</gene>
<organism evidence="1 2">
    <name type="scientific">Cichorium intybus</name>
    <name type="common">Chicory</name>
    <dbReference type="NCBI Taxonomy" id="13427"/>
    <lineage>
        <taxon>Eukaryota</taxon>
        <taxon>Viridiplantae</taxon>
        <taxon>Streptophyta</taxon>
        <taxon>Embryophyta</taxon>
        <taxon>Tracheophyta</taxon>
        <taxon>Spermatophyta</taxon>
        <taxon>Magnoliopsida</taxon>
        <taxon>eudicotyledons</taxon>
        <taxon>Gunneridae</taxon>
        <taxon>Pentapetalae</taxon>
        <taxon>asterids</taxon>
        <taxon>campanulids</taxon>
        <taxon>Asterales</taxon>
        <taxon>Asteraceae</taxon>
        <taxon>Cichorioideae</taxon>
        <taxon>Cichorieae</taxon>
        <taxon>Cichoriinae</taxon>
        <taxon>Cichorium</taxon>
    </lineage>
</organism>
<name>A0ACB9F9M3_CICIN</name>
<proteinExistence type="predicted"/>
<keyword evidence="2" id="KW-1185">Reference proteome</keyword>